<accession>A0A0C3GNW7</accession>
<dbReference type="HOGENOM" id="CLU_2776778_0_0_1"/>
<proteinExistence type="predicted"/>
<reference evidence="2" key="2">
    <citation type="submission" date="2015-01" db="EMBL/GenBank/DDBJ databases">
        <title>Evolutionary Origins and Diversification of the Mycorrhizal Mutualists.</title>
        <authorList>
            <consortium name="DOE Joint Genome Institute"/>
            <consortium name="Mycorrhizal Genomics Consortium"/>
            <person name="Kohler A."/>
            <person name="Kuo A."/>
            <person name="Nagy L.G."/>
            <person name="Floudas D."/>
            <person name="Copeland A."/>
            <person name="Barry K.W."/>
            <person name="Cichocki N."/>
            <person name="Veneault-Fourrey C."/>
            <person name="LaButti K."/>
            <person name="Lindquist E.A."/>
            <person name="Lipzen A."/>
            <person name="Lundell T."/>
            <person name="Morin E."/>
            <person name="Murat C."/>
            <person name="Riley R."/>
            <person name="Ohm R."/>
            <person name="Sun H."/>
            <person name="Tunlid A."/>
            <person name="Henrissat B."/>
            <person name="Grigoriev I.V."/>
            <person name="Hibbett D.S."/>
            <person name="Martin F."/>
        </authorList>
    </citation>
    <scope>NUCLEOTIDE SEQUENCE [LARGE SCALE GENOMIC DNA]</scope>
    <source>
        <strain evidence="2">F 1598</strain>
    </source>
</reference>
<dbReference type="AlphaFoldDB" id="A0A0C3GNW7"/>
<name>A0A0C3GNW7_PILCF</name>
<evidence type="ECO:0000313" key="1">
    <source>
        <dbReference type="EMBL" id="KIM92241.1"/>
    </source>
</evidence>
<reference evidence="1 2" key="1">
    <citation type="submission" date="2014-04" db="EMBL/GenBank/DDBJ databases">
        <authorList>
            <consortium name="DOE Joint Genome Institute"/>
            <person name="Kuo A."/>
            <person name="Tarkka M."/>
            <person name="Buscot F."/>
            <person name="Kohler A."/>
            <person name="Nagy L.G."/>
            <person name="Floudas D."/>
            <person name="Copeland A."/>
            <person name="Barry K.W."/>
            <person name="Cichocki N."/>
            <person name="Veneault-Fourrey C."/>
            <person name="LaButti K."/>
            <person name="Lindquist E.A."/>
            <person name="Lipzen A."/>
            <person name="Lundell T."/>
            <person name="Morin E."/>
            <person name="Murat C."/>
            <person name="Sun H."/>
            <person name="Tunlid A."/>
            <person name="Henrissat B."/>
            <person name="Grigoriev I.V."/>
            <person name="Hibbett D.S."/>
            <person name="Martin F."/>
            <person name="Nordberg H.P."/>
            <person name="Cantor M.N."/>
            <person name="Hua S.X."/>
        </authorList>
    </citation>
    <scope>NUCLEOTIDE SEQUENCE [LARGE SCALE GENOMIC DNA]</scope>
    <source>
        <strain evidence="1 2">F 1598</strain>
    </source>
</reference>
<evidence type="ECO:0000313" key="2">
    <source>
        <dbReference type="Proteomes" id="UP000054166"/>
    </source>
</evidence>
<organism evidence="1 2">
    <name type="scientific">Piloderma croceum (strain F 1598)</name>
    <dbReference type="NCBI Taxonomy" id="765440"/>
    <lineage>
        <taxon>Eukaryota</taxon>
        <taxon>Fungi</taxon>
        <taxon>Dikarya</taxon>
        <taxon>Basidiomycota</taxon>
        <taxon>Agaricomycotina</taxon>
        <taxon>Agaricomycetes</taxon>
        <taxon>Agaricomycetidae</taxon>
        <taxon>Atheliales</taxon>
        <taxon>Atheliaceae</taxon>
        <taxon>Piloderma</taxon>
    </lineage>
</organism>
<protein>
    <submittedName>
        <fullName evidence="1">Uncharacterized protein</fullName>
    </submittedName>
</protein>
<dbReference type="InParanoid" id="A0A0C3GNW7"/>
<gene>
    <name evidence="1" type="ORF">PILCRDRAFT_116490</name>
</gene>
<dbReference type="Proteomes" id="UP000054166">
    <property type="component" value="Unassembled WGS sequence"/>
</dbReference>
<sequence length="69" mass="8187">MQRDKLSSVRKQISRFGGHASFPQMGCYSHAVLATTEINTFRRYMESMKNYVFRRLIRPMEINPMVLQM</sequence>
<keyword evidence="2" id="KW-1185">Reference proteome</keyword>
<dbReference type="EMBL" id="KN832970">
    <property type="protein sequence ID" value="KIM92241.1"/>
    <property type="molecule type" value="Genomic_DNA"/>
</dbReference>